<evidence type="ECO:0000313" key="22">
    <source>
        <dbReference type="Proteomes" id="UP000057820"/>
    </source>
</evidence>
<dbReference type="EMBL" id="LN868938">
    <property type="protein sequence ID" value="CRY76588.1"/>
    <property type="molecule type" value="Genomic_DNA"/>
</dbReference>
<comment type="catalytic activity">
    <reaction evidence="16 17 18">
        <text>(6S)-NADPHX + ADP = AMP + phosphate + NADPH + H(+)</text>
        <dbReference type="Rhea" id="RHEA:32235"/>
        <dbReference type="ChEBI" id="CHEBI:15378"/>
        <dbReference type="ChEBI" id="CHEBI:43474"/>
        <dbReference type="ChEBI" id="CHEBI:57783"/>
        <dbReference type="ChEBI" id="CHEBI:64076"/>
        <dbReference type="ChEBI" id="CHEBI:456215"/>
        <dbReference type="ChEBI" id="CHEBI:456216"/>
        <dbReference type="EC" id="4.2.1.136"/>
    </reaction>
</comment>
<comment type="similarity">
    <text evidence="17">Belongs to the NnrD/CARKD family.</text>
</comment>
<dbReference type="PROSITE" id="PS51385">
    <property type="entry name" value="YJEF_N"/>
    <property type="match status" value="1"/>
</dbReference>
<dbReference type="GO" id="GO:0046496">
    <property type="term" value="P:nicotinamide nucleotide metabolic process"/>
    <property type="evidence" value="ECO:0007669"/>
    <property type="project" value="UniProtKB-UniRule"/>
</dbReference>
<keyword evidence="8 17" id="KW-0521">NADP</keyword>
<dbReference type="PANTHER" id="PTHR12592">
    <property type="entry name" value="ATP-DEPENDENT (S)-NAD(P)H-HYDRATE DEHYDRATASE FAMILY MEMBER"/>
    <property type="match status" value="1"/>
</dbReference>
<dbReference type="GO" id="GO:0046872">
    <property type="term" value="F:metal ion binding"/>
    <property type="evidence" value="ECO:0007669"/>
    <property type="project" value="UniProtKB-UniRule"/>
</dbReference>
<dbReference type="InterPro" id="IPR036652">
    <property type="entry name" value="YjeF_N_dom_sf"/>
</dbReference>
<reference evidence="22" key="1">
    <citation type="submission" date="2015-03" db="EMBL/GenBank/DDBJ databases">
        <authorList>
            <consortium name="Pathogen Informatics"/>
        </authorList>
    </citation>
    <scope>NUCLEOTIDE SEQUENCE [LARGE SCALE GENOMIC DNA]</scope>
    <source>
        <strain evidence="22">NCTC11134</strain>
    </source>
</reference>
<gene>
    <name evidence="21" type="primary">nnr_1</name>
    <name evidence="17" type="synonym">nnrD</name>
    <name evidence="21" type="ORF">ERS450000_01930</name>
</gene>
<dbReference type="HAMAP" id="MF_01965">
    <property type="entry name" value="NADHX_dehydratase"/>
    <property type="match status" value="1"/>
</dbReference>
<evidence type="ECO:0000259" key="19">
    <source>
        <dbReference type="PROSITE" id="PS51383"/>
    </source>
</evidence>
<comment type="similarity">
    <text evidence="4 18">In the C-terminal section; belongs to the NnrD/CARKD family.</text>
</comment>
<dbReference type="SUPFAM" id="SSF64153">
    <property type="entry name" value="YjeF N-terminal domain-like"/>
    <property type="match status" value="1"/>
</dbReference>
<evidence type="ECO:0000256" key="1">
    <source>
        <dbReference type="ARBA" id="ARBA00000013"/>
    </source>
</evidence>
<protein>
    <recommendedName>
        <fullName evidence="17">ADP-dependent (S)-NAD(P)H-hydrate dehydratase</fullName>
        <ecNumber evidence="17">4.2.1.136</ecNumber>
    </recommendedName>
    <alternativeName>
        <fullName evidence="17">ADP-dependent NAD(P)HX dehydratase</fullName>
    </alternativeName>
</protein>
<keyword evidence="7 17" id="KW-0067">ATP-binding</keyword>
<sequence>MTFGYAAEDVLAAVRTELDGGGAPDRLLRKAAAGIAAVVAAELRRRTGRVYGRCVALLVGSGNNGADALLAGVALRRQGVGVDAVLVGDQVYEPGRRRLTAKGGRVHPATADLSSLRPILGGADLVVDGIVGERGSPGLQGRAAQLVALMSDNVPVVAIDLPSGIDPNTGELPGVHVRAEITISCAAHKPGVLLPPAAHTAVGRLRYVDVGLAPLPTEPVVRRLDVRDIAARWPVPARTAHKYSRGVLGVVAGSDTYPGAAVLACLGAVAAAAGIVRFIGPPGVTNHVLARVPESVPAAGRVQAWLLGSGVIDDPGQEAAIDEALSSGQPCVVDAGALDDCTRRRLAGDRRAPADRILLTPHAGELSRLLDIVGAPAAREDVEARPLHHGRVLAQAIDATVLVKGPTTIVVPPNGQVASQAEAPAWLATAGAGDVLAGVAGALMSAGLSALDAGEISAFIHGRAAARAHRYRGHGPLTATSVAEHLPAAIGEVLRSS</sequence>
<comment type="similarity">
    <text evidence="3 18">In the N-terminal section; belongs to the NnrE/AIBP family.</text>
</comment>
<dbReference type="CDD" id="cd01171">
    <property type="entry name" value="YXKO-related"/>
    <property type="match status" value="1"/>
</dbReference>
<evidence type="ECO:0000256" key="9">
    <source>
        <dbReference type="ARBA" id="ARBA00022958"/>
    </source>
</evidence>
<dbReference type="Pfam" id="PF03853">
    <property type="entry name" value="YjeF_N"/>
    <property type="match status" value="1"/>
</dbReference>
<dbReference type="AlphaFoldDB" id="A0A0H5NM87"/>
<dbReference type="SUPFAM" id="SSF53613">
    <property type="entry name" value="Ribokinase-like"/>
    <property type="match status" value="1"/>
</dbReference>
<evidence type="ECO:0000256" key="15">
    <source>
        <dbReference type="ARBA" id="ARBA00048238"/>
    </source>
</evidence>
<comment type="function">
    <text evidence="14 18">Bifunctional enzyme that catalyzes the epimerization of the S- and R-forms of NAD(P)HX and the dehydration of the S-form of NAD(P)HX at the expense of ADP, which is converted to AMP. This allows the repair of both epimers of NAD(P)HX, a damaged form of NAD(P)H that is a result of enzymatic or heat-dependent hydration.</text>
</comment>
<comment type="catalytic activity">
    <reaction evidence="15 17 18">
        <text>(6S)-NADHX + ADP = AMP + phosphate + NADH + H(+)</text>
        <dbReference type="Rhea" id="RHEA:32223"/>
        <dbReference type="ChEBI" id="CHEBI:15378"/>
        <dbReference type="ChEBI" id="CHEBI:43474"/>
        <dbReference type="ChEBI" id="CHEBI:57945"/>
        <dbReference type="ChEBI" id="CHEBI:64074"/>
        <dbReference type="ChEBI" id="CHEBI:456215"/>
        <dbReference type="ChEBI" id="CHEBI:456216"/>
        <dbReference type="EC" id="4.2.1.136"/>
    </reaction>
</comment>
<dbReference type="Gene3D" id="3.40.50.10260">
    <property type="entry name" value="YjeF N-terminal domain"/>
    <property type="match status" value="1"/>
</dbReference>
<keyword evidence="9 18" id="KW-0630">Potassium</keyword>
<evidence type="ECO:0000313" key="21">
    <source>
        <dbReference type="EMBL" id="CRY76588.1"/>
    </source>
</evidence>
<evidence type="ECO:0000256" key="13">
    <source>
        <dbReference type="ARBA" id="ARBA00023268"/>
    </source>
</evidence>
<feature type="domain" description="YjeF C-terminal" evidence="19">
    <location>
        <begin position="225"/>
        <end position="493"/>
    </location>
</feature>
<evidence type="ECO:0000256" key="16">
    <source>
        <dbReference type="ARBA" id="ARBA00049209"/>
    </source>
</evidence>
<evidence type="ECO:0000256" key="8">
    <source>
        <dbReference type="ARBA" id="ARBA00022857"/>
    </source>
</evidence>
<dbReference type="EC" id="4.2.1.136" evidence="17"/>
<dbReference type="RefSeq" id="WP_082668628.1">
    <property type="nucleotide sequence ID" value="NZ_CP031418.1"/>
</dbReference>
<organism evidence="21 22">
    <name type="scientific">Nocardia farcinica</name>
    <dbReference type="NCBI Taxonomy" id="37329"/>
    <lineage>
        <taxon>Bacteria</taxon>
        <taxon>Bacillati</taxon>
        <taxon>Actinomycetota</taxon>
        <taxon>Actinomycetes</taxon>
        <taxon>Mycobacteriales</taxon>
        <taxon>Nocardiaceae</taxon>
        <taxon>Nocardia</taxon>
    </lineage>
</organism>
<evidence type="ECO:0000259" key="20">
    <source>
        <dbReference type="PROSITE" id="PS51385"/>
    </source>
</evidence>
<feature type="domain" description="YjeF N-terminal" evidence="20">
    <location>
        <begin position="5"/>
        <end position="218"/>
    </location>
</feature>
<dbReference type="Gene3D" id="3.40.1190.20">
    <property type="match status" value="1"/>
</dbReference>
<dbReference type="GO" id="GO:0005524">
    <property type="term" value="F:ATP binding"/>
    <property type="evidence" value="ECO:0007669"/>
    <property type="project" value="UniProtKB-UniRule"/>
</dbReference>
<evidence type="ECO:0000256" key="6">
    <source>
        <dbReference type="ARBA" id="ARBA00022741"/>
    </source>
</evidence>
<evidence type="ECO:0000256" key="10">
    <source>
        <dbReference type="ARBA" id="ARBA00023027"/>
    </source>
</evidence>
<accession>A0A0H5NM87</accession>
<evidence type="ECO:0000256" key="17">
    <source>
        <dbReference type="HAMAP-Rule" id="MF_01965"/>
    </source>
</evidence>
<keyword evidence="12 17" id="KW-0456">Lyase</keyword>
<dbReference type="Proteomes" id="UP000057820">
    <property type="component" value="Chromosome 1"/>
</dbReference>
<dbReference type="KEGG" id="nfr:ERS450000_01930"/>
<dbReference type="GO" id="GO:0052856">
    <property type="term" value="F:NAD(P)HX epimerase activity"/>
    <property type="evidence" value="ECO:0007669"/>
    <property type="project" value="UniProtKB-EC"/>
</dbReference>
<dbReference type="Pfam" id="PF01256">
    <property type="entry name" value="Carb_kinase"/>
    <property type="match status" value="1"/>
</dbReference>
<dbReference type="PANTHER" id="PTHR12592:SF0">
    <property type="entry name" value="ATP-DEPENDENT (S)-NAD(P)H-HYDRATE DEHYDRATASE"/>
    <property type="match status" value="1"/>
</dbReference>
<feature type="binding site" evidence="17">
    <location>
        <begin position="404"/>
        <end position="408"/>
    </location>
    <ligand>
        <name>AMP</name>
        <dbReference type="ChEBI" id="CHEBI:456215"/>
    </ligand>
</feature>
<feature type="binding site" evidence="17">
    <location>
        <position position="433"/>
    </location>
    <ligand>
        <name>AMP</name>
        <dbReference type="ChEBI" id="CHEBI:456215"/>
    </ligand>
</feature>
<feature type="binding site" evidence="17">
    <location>
        <position position="434"/>
    </location>
    <ligand>
        <name>(6S)-NADPHX</name>
        <dbReference type="ChEBI" id="CHEBI:64076"/>
    </ligand>
</feature>
<evidence type="ECO:0000256" key="5">
    <source>
        <dbReference type="ARBA" id="ARBA00022723"/>
    </source>
</evidence>
<dbReference type="InterPro" id="IPR029056">
    <property type="entry name" value="Ribokinase-like"/>
</dbReference>
<dbReference type="InterPro" id="IPR000631">
    <property type="entry name" value="CARKD"/>
</dbReference>
<evidence type="ECO:0000256" key="7">
    <source>
        <dbReference type="ARBA" id="ARBA00022840"/>
    </source>
</evidence>
<dbReference type="GO" id="GO:0052855">
    <property type="term" value="F:ADP-dependent NAD(P)H-hydrate dehydratase activity"/>
    <property type="evidence" value="ECO:0007669"/>
    <property type="project" value="UniProtKB-UniRule"/>
</dbReference>
<dbReference type="InterPro" id="IPR030677">
    <property type="entry name" value="Nnr"/>
</dbReference>
<comment type="catalytic activity">
    <reaction evidence="1 18">
        <text>(6R)-NADHX = (6S)-NADHX</text>
        <dbReference type="Rhea" id="RHEA:32215"/>
        <dbReference type="ChEBI" id="CHEBI:64074"/>
        <dbReference type="ChEBI" id="CHEBI:64075"/>
        <dbReference type="EC" id="5.1.99.6"/>
    </reaction>
</comment>
<dbReference type="PIRSF" id="PIRSF017184">
    <property type="entry name" value="Nnr"/>
    <property type="match status" value="1"/>
</dbReference>
<keyword evidence="13" id="KW-0511">Multifunctional enzyme</keyword>
<feature type="binding site" evidence="17">
    <location>
        <position position="260"/>
    </location>
    <ligand>
        <name>(6S)-NADPHX</name>
        <dbReference type="ChEBI" id="CHEBI:64076"/>
    </ligand>
</feature>
<proteinExistence type="inferred from homology"/>
<comment type="catalytic activity">
    <reaction evidence="2 18">
        <text>(6R)-NADPHX = (6S)-NADPHX</text>
        <dbReference type="Rhea" id="RHEA:32227"/>
        <dbReference type="ChEBI" id="CHEBI:64076"/>
        <dbReference type="ChEBI" id="CHEBI:64077"/>
        <dbReference type="EC" id="5.1.99.6"/>
    </reaction>
</comment>
<evidence type="ECO:0000256" key="11">
    <source>
        <dbReference type="ARBA" id="ARBA00023235"/>
    </source>
</evidence>
<evidence type="ECO:0000256" key="14">
    <source>
        <dbReference type="ARBA" id="ARBA00025153"/>
    </source>
</evidence>
<feature type="binding site" evidence="17">
    <location>
        <position position="310"/>
    </location>
    <ligand>
        <name>(6S)-NADPHX</name>
        <dbReference type="ChEBI" id="CHEBI:64076"/>
    </ligand>
</feature>
<dbReference type="InterPro" id="IPR004443">
    <property type="entry name" value="YjeF_N_dom"/>
</dbReference>
<comment type="cofactor">
    <cofactor evidence="18">
        <name>K(+)</name>
        <dbReference type="ChEBI" id="CHEBI:29103"/>
    </cofactor>
    <text evidence="18">Binds 1 potassium ion per subunit.</text>
</comment>
<comment type="subunit">
    <text evidence="17">Homotetramer.</text>
</comment>
<comment type="function">
    <text evidence="17">Catalyzes the dehydration of the S-form of NAD(P)HX at the expense of ADP, which is converted to AMP. Together with NAD(P)HX epimerase, which catalyzes the epimerization of the S- and R-forms, the enzyme allows the repair of both epimers of NAD(P)HX, a damaged form of NAD(P)H that is a result of enzymatic or heat-dependent hydration.</text>
</comment>
<evidence type="ECO:0000256" key="2">
    <source>
        <dbReference type="ARBA" id="ARBA00000909"/>
    </source>
</evidence>
<evidence type="ECO:0000256" key="18">
    <source>
        <dbReference type="PIRNR" id="PIRNR017184"/>
    </source>
</evidence>
<evidence type="ECO:0000256" key="4">
    <source>
        <dbReference type="ARBA" id="ARBA00009524"/>
    </source>
</evidence>
<keyword evidence="11 18" id="KW-0413">Isomerase</keyword>
<keyword evidence="10 17" id="KW-0520">NAD</keyword>
<keyword evidence="6 17" id="KW-0547">Nucleotide-binding</keyword>
<feature type="binding site" evidence="17">
    <location>
        <position position="362"/>
    </location>
    <ligand>
        <name>(6S)-NADPHX</name>
        <dbReference type="ChEBI" id="CHEBI:64076"/>
    </ligand>
</feature>
<dbReference type="PROSITE" id="PS51383">
    <property type="entry name" value="YJEF_C_3"/>
    <property type="match status" value="1"/>
</dbReference>
<comment type="cofactor">
    <cofactor evidence="17">
        <name>Mg(2+)</name>
        <dbReference type="ChEBI" id="CHEBI:18420"/>
    </cofactor>
</comment>
<dbReference type="GO" id="GO:0110051">
    <property type="term" value="P:metabolite repair"/>
    <property type="evidence" value="ECO:0007669"/>
    <property type="project" value="TreeGrafter"/>
</dbReference>
<name>A0A0H5NM87_NOCFR</name>
<keyword evidence="5 18" id="KW-0479">Metal-binding</keyword>
<evidence type="ECO:0000256" key="12">
    <source>
        <dbReference type="ARBA" id="ARBA00023239"/>
    </source>
</evidence>
<evidence type="ECO:0000256" key="3">
    <source>
        <dbReference type="ARBA" id="ARBA00006001"/>
    </source>
</evidence>